<dbReference type="PANTHER" id="PTHR12383">
    <property type="entry name" value="PROTEASE FAMILY S26 MITOCHONDRIAL INNER MEMBRANE PROTEASE-RELATED"/>
    <property type="match status" value="1"/>
</dbReference>
<dbReference type="InterPro" id="IPR000223">
    <property type="entry name" value="Pept_S26A_signal_pept_1"/>
</dbReference>
<evidence type="ECO:0000256" key="4">
    <source>
        <dbReference type="ARBA" id="ARBA00022801"/>
    </source>
</evidence>
<name>A0A2T0FJE8_9ASCO</name>
<dbReference type="PRINTS" id="PR00727">
    <property type="entry name" value="LEADERPTASE"/>
</dbReference>
<dbReference type="RefSeq" id="XP_024665078.1">
    <property type="nucleotide sequence ID" value="XM_024809310.1"/>
</dbReference>
<dbReference type="GO" id="GO:0042720">
    <property type="term" value="C:mitochondrial inner membrane peptidase complex"/>
    <property type="evidence" value="ECO:0007669"/>
    <property type="project" value="TreeGrafter"/>
</dbReference>
<reference evidence="10 11" key="1">
    <citation type="submission" date="2017-04" db="EMBL/GenBank/DDBJ databases">
        <title>Genome sequencing of [Candida] sorbophila.</title>
        <authorList>
            <person name="Ahn J.O."/>
        </authorList>
    </citation>
    <scope>NUCLEOTIDE SEQUENCE [LARGE SCALE GENOMIC DNA]</scope>
    <source>
        <strain evidence="10 11">DS02</strain>
    </source>
</reference>
<evidence type="ECO:0000313" key="11">
    <source>
        <dbReference type="Proteomes" id="UP000238350"/>
    </source>
</evidence>
<dbReference type="OrthoDB" id="308440at2759"/>
<evidence type="ECO:0000256" key="8">
    <source>
        <dbReference type="PIRSR" id="PIRSR600223-1"/>
    </source>
</evidence>
<comment type="similarity">
    <text evidence="7">Belongs to the peptidase S26 family. IMP1 subfamily.</text>
</comment>
<dbReference type="GeneID" id="36516501"/>
<dbReference type="PROSITE" id="PS00760">
    <property type="entry name" value="SPASE_I_2"/>
    <property type="match status" value="1"/>
</dbReference>
<organism evidence="10 11">
    <name type="scientific">Wickerhamiella sorbophila</name>
    <dbReference type="NCBI Taxonomy" id="45607"/>
    <lineage>
        <taxon>Eukaryota</taxon>
        <taxon>Fungi</taxon>
        <taxon>Dikarya</taxon>
        <taxon>Ascomycota</taxon>
        <taxon>Saccharomycotina</taxon>
        <taxon>Dipodascomycetes</taxon>
        <taxon>Dipodascales</taxon>
        <taxon>Trichomonascaceae</taxon>
        <taxon>Wickerhamiella</taxon>
    </lineage>
</organism>
<proteinExistence type="inferred from homology"/>
<dbReference type="GO" id="GO:0004252">
    <property type="term" value="F:serine-type endopeptidase activity"/>
    <property type="evidence" value="ECO:0007669"/>
    <property type="project" value="InterPro"/>
</dbReference>
<keyword evidence="5" id="KW-0496">Mitochondrion</keyword>
<dbReference type="Proteomes" id="UP000238350">
    <property type="component" value="Unassembled WGS sequence"/>
</dbReference>
<comment type="caution">
    <text evidence="10">The sequence shown here is derived from an EMBL/GenBank/DDBJ whole genome shotgun (WGS) entry which is preliminary data.</text>
</comment>
<keyword evidence="6" id="KW-0472">Membrane</keyword>
<dbReference type="Gene3D" id="2.10.109.10">
    <property type="entry name" value="Umud Fragment, subunit A"/>
    <property type="match status" value="1"/>
</dbReference>
<evidence type="ECO:0000313" key="10">
    <source>
        <dbReference type="EMBL" id="PRT55133.1"/>
    </source>
</evidence>
<feature type="domain" description="Peptidase S26" evidence="9">
    <location>
        <begin position="8"/>
        <end position="91"/>
    </location>
</feature>
<dbReference type="STRING" id="45607.A0A2T0FJE8"/>
<gene>
    <name evidence="10" type="ORF">B9G98_02753</name>
</gene>
<evidence type="ECO:0000256" key="2">
    <source>
        <dbReference type="ARBA" id="ARBA00022670"/>
    </source>
</evidence>
<accession>A0A2T0FJE8</accession>
<dbReference type="InterPro" id="IPR019533">
    <property type="entry name" value="Peptidase_S26"/>
</dbReference>
<evidence type="ECO:0000256" key="5">
    <source>
        <dbReference type="ARBA" id="ARBA00023128"/>
    </source>
</evidence>
<dbReference type="InterPro" id="IPR019757">
    <property type="entry name" value="Pept_S26A_signal_pept_1_Lys-AS"/>
</dbReference>
<evidence type="ECO:0000256" key="6">
    <source>
        <dbReference type="ARBA" id="ARBA00023136"/>
    </source>
</evidence>
<dbReference type="InterPro" id="IPR052064">
    <property type="entry name" value="Mito_IMP1_subunit"/>
</dbReference>
<dbReference type="PROSITE" id="PS00501">
    <property type="entry name" value="SPASE_I_1"/>
    <property type="match status" value="1"/>
</dbReference>
<keyword evidence="2 10" id="KW-0645">Protease</keyword>
<evidence type="ECO:0000256" key="7">
    <source>
        <dbReference type="ARBA" id="ARBA00038445"/>
    </source>
</evidence>
<keyword evidence="4" id="KW-0378">Hydrolase</keyword>
<dbReference type="AlphaFoldDB" id="A0A2T0FJE8"/>
<dbReference type="SUPFAM" id="SSF51306">
    <property type="entry name" value="LexA/Signal peptidase"/>
    <property type="match status" value="1"/>
</dbReference>
<evidence type="ECO:0000256" key="3">
    <source>
        <dbReference type="ARBA" id="ARBA00022792"/>
    </source>
</evidence>
<feature type="active site" evidence="8">
    <location>
        <position position="79"/>
    </location>
</feature>
<dbReference type="PANTHER" id="PTHR12383:SF16">
    <property type="entry name" value="MITOCHONDRIAL INNER MEMBRANE PROTEASE SUBUNIT 1"/>
    <property type="match status" value="1"/>
</dbReference>
<keyword evidence="3" id="KW-0999">Mitochondrion inner membrane</keyword>
<sequence>MSAIARTLSWAIRIGCTVHVIHNNVYELCETSGESMLPTLHYTGDFVHANKLARRGRNCEIGDVIIASKPTDPEQRVCKRITGMPGDYIIVDPTTADCAMIKVPDGHVWVTGDNLTHSLDSRSYGPLAMGLIKGKVFGVSNGLNFRAI</sequence>
<evidence type="ECO:0000256" key="1">
    <source>
        <dbReference type="ARBA" id="ARBA00004273"/>
    </source>
</evidence>
<dbReference type="Pfam" id="PF10502">
    <property type="entry name" value="Peptidase_S26"/>
    <property type="match status" value="2"/>
</dbReference>
<feature type="active site" evidence="8">
    <location>
        <position position="35"/>
    </location>
</feature>
<feature type="domain" description="Peptidase S26" evidence="9">
    <location>
        <begin position="102"/>
        <end position="137"/>
    </location>
</feature>
<dbReference type="EMBL" id="NDIQ01000021">
    <property type="protein sequence ID" value="PRT55133.1"/>
    <property type="molecule type" value="Genomic_DNA"/>
</dbReference>
<dbReference type="GO" id="GO:0006627">
    <property type="term" value="P:protein processing involved in protein targeting to mitochondrion"/>
    <property type="evidence" value="ECO:0007669"/>
    <property type="project" value="TreeGrafter"/>
</dbReference>
<protein>
    <submittedName>
        <fullName evidence="10">Mitochondrial inner membrane protease subunit 1</fullName>
    </submittedName>
</protein>
<dbReference type="CDD" id="cd06530">
    <property type="entry name" value="S26_SPase_I"/>
    <property type="match status" value="1"/>
</dbReference>
<dbReference type="InterPro" id="IPR019756">
    <property type="entry name" value="Pept_S26A_signal_pept_1_Ser-AS"/>
</dbReference>
<dbReference type="InterPro" id="IPR036286">
    <property type="entry name" value="LexA/Signal_pep-like_sf"/>
</dbReference>
<evidence type="ECO:0000259" key="9">
    <source>
        <dbReference type="Pfam" id="PF10502"/>
    </source>
</evidence>
<keyword evidence="11" id="KW-1185">Reference proteome</keyword>
<dbReference type="GO" id="GO:0006465">
    <property type="term" value="P:signal peptide processing"/>
    <property type="evidence" value="ECO:0007669"/>
    <property type="project" value="InterPro"/>
</dbReference>
<comment type="subcellular location">
    <subcellularLocation>
        <location evidence="1">Mitochondrion inner membrane</location>
    </subcellularLocation>
</comment>